<dbReference type="GO" id="GO:0005829">
    <property type="term" value="C:cytosol"/>
    <property type="evidence" value="ECO:0007669"/>
    <property type="project" value="TreeGrafter"/>
</dbReference>
<keyword evidence="3" id="KW-1185">Reference proteome</keyword>
<accession>A0A8S1PSL0</accession>
<protein>
    <submittedName>
        <fullName evidence="2">Uncharacterized protein</fullName>
    </submittedName>
</protein>
<evidence type="ECO:0000256" key="1">
    <source>
        <dbReference type="SAM" id="MobiDB-lite"/>
    </source>
</evidence>
<feature type="region of interest" description="Disordered" evidence="1">
    <location>
        <begin position="1"/>
        <end position="29"/>
    </location>
</feature>
<dbReference type="PANTHER" id="PTHR10972:SF148">
    <property type="entry name" value="OXYSTEROL-BINDING PROTEIN 9"/>
    <property type="match status" value="1"/>
</dbReference>
<dbReference type="AlphaFoldDB" id="A0A8S1PSL0"/>
<gene>
    <name evidence="2" type="ORF">PPRIM_AZ9-3.1.T1280041</name>
</gene>
<dbReference type="EMBL" id="CAJJDM010000131">
    <property type="protein sequence ID" value="CAD8105653.1"/>
    <property type="molecule type" value="Genomic_DNA"/>
</dbReference>
<dbReference type="Pfam" id="PF01237">
    <property type="entry name" value="Oxysterol_BP"/>
    <property type="match status" value="1"/>
</dbReference>
<dbReference type="Proteomes" id="UP000688137">
    <property type="component" value="Unassembled WGS sequence"/>
</dbReference>
<dbReference type="OMA" id="TCHRIKE"/>
<dbReference type="InterPro" id="IPR000648">
    <property type="entry name" value="Oxysterol-bd"/>
</dbReference>
<dbReference type="PANTHER" id="PTHR10972">
    <property type="entry name" value="OXYSTEROL-BINDING PROTEIN-RELATED"/>
    <property type="match status" value="1"/>
</dbReference>
<proteinExistence type="predicted"/>
<reference evidence="2" key="1">
    <citation type="submission" date="2021-01" db="EMBL/GenBank/DDBJ databases">
        <authorList>
            <consortium name="Genoscope - CEA"/>
            <person name="William W."/>
        </authorList>
    </citation>
    <scope>NUCLEOTIDE SEQUENCE</scope>
</reference>
<evidence type="ECO:0000313" key="2">
    <source>
        <dbReference type="EMBL" id="CAD8105653.1"/>
    </source>
</evidence>
<dbReference type="GO" id="GO:0032934">
    <property type="term" value="F:sterol binding"/>
    <property type="evidence" value="ECO:0007669"/>
    <property type="project" value="TreeGrafter"/>
</dbReference>
<sequence>MNTSWRQKFEKDKQYPRHPMSHKNGGVHMNQEDDTKLFQVAGAMMKQIGSKIAKGDFNLATIPKPICLTAPLTCNECLLFDFDYTNLYLTEAAKCRDALRRMQLVVVNEIAYLHGTHTYLRSLAPIDPMIGETCHRIKEDGTEFYCEFIKADPPTTLYHVIGDGWQVYGGEVVLAEIHPTFSQLIGRNLKPKYIKFSDGKIYEISVPAMIINGLLKGDRVLNKLDGFVIKCVQDKLEAQINFSYVYEDSTTKIKNKLMFWSQQQQKPLSDLVDVKINKLINTDDDNNNQSFTVSTGSGSWLSYFEIDGDVCWRIDDPISQWEKPSNLIPSDSAFRQDKILMLKGQDDAAQIARNSIEKQGQKDANQRKRRR</sequence>
<feature type="region of interest" description="Disordered" evidence="1">
    <location>
        <begin position="352"/>
        <end position="371"/>
    </location>
</feature>
<dbReference type="FunFam" id="2.40.160.120:FF:000028">
    <property type="entry name" value="Oxysterol-binding protein"/>
    <property type="match status" value="1"/>
</dbReference>
<comment type="caution">
    <text evidence="2">The sequence shown here is derived from an EMBL/GenBank/DDBJ whole genome shotgun (WGS) entry which is preliminary data.</text>
</comment>
<dbReference type="GO" id="GO:0016020">
    <property type="term" value="C:membrane"/>
    <property type="evidence" value="ECO:0007669"/>
    <property type="project" value="TreeGrafter"/>
</dbReference>
<organism evidence="2 3">
    <name type="scientific">Paramecium primaurelia</name>
    <dbReference type="NCBI Taxonomy" id="5886"/>
    <lineage>
        <taxon>Eukaryota</taxon>
        <taxon>Sar</taxon>
        <taxon>Alveolata</taxon>
        <taxon>Ciliophora</taxon>
        <taxon>Intramacronucleata</taxon>
        <taxon>Oligohymenophorea</taxon>
        <taxon>Peniculida</taxon>
        <taxon>Parameciidae</taxon>
        <taxon>Paramecium</taxon>
    </lineage>
</organism>
<feature type="compositionally biased region" description="Basic and acidic residues" evidence="1">
    <location>
        <begin position="355"/>
        <end position="371"/>
    </location>
</feature>
<evidence type="ECO:0000313" key="3">
    <source>
        <dbReference type="Proteomes" id="UP000688137"/>
    </source>
</evidence>
<name>A0A8S1PSL0_PARPR</name>